<name>A0A6A6EQS4_9PEZI</name>
<dbReference type="Proteomes" id="UP000800200">
    <property type="component" value="Unassembled WGS sequence"/>
</dbReference>
<dbReference type="AlphaFoldDB" id="A0A6A6EQS4"/>
<feature type="compositionally biased region" description="Basic and acidic residues" evidence="1">
    <location>
        <begin position="14"/>
        <end position="26"/>
    </location>
</feature>
<evidence type="ECO:0000313" key="3">
    <source>
        <dbReference type="Proteomes" id="UP000800200"/>
    </source>
</evidence>
<proteinExistence type="predicted"/>
<evidence type="ECO:0000313" key="2">
    <source>
        <dbReference type="EMBL" id="KAF2193631.1"/>
    </source>
</evidence>
<reference evidence="2" key="1">
    <citation type="journal article" date="2020" name="Stud. Mycol.">
        <title>101 Dothideomycetes genomes: a test case for predicting lifestyles and emergence of pathogens.</title>
        <authorList>
            <person name="Haridas S."/>
            <person name="Albert R."/>
            <person name="Binder M."/>
            <person name="Bloem J."/>
            <person name="Labutti K."/>
            <person name="Salamov A."/>
            <person name="Andreopoulos B."/>
            <person name="Baker S."/>
            <person name="Barry K."/>
            <person name="Bills G."/>
            <person name="Bluhm B."/>
            <person name="Cannon C."/>
            <person name="Castanera R."/>
            <person name="Culley D."/>
            <person name="Daum C."/>
            <person name="Ezra D."/>
            <person name="Gonzalez J."/>
            <person name="Henrissat B."/>
            <person name="Kuo A."/>
            <person name="Liang C."/>
            <person name="Lipzen A."/>
            <person name="Lutzoni F."/>
            <person name="Magnuson J."/>
            <person name="Mondo S."/>
            <person name="Nolan M."/>
            <person name="Ohm R."/>
            <person name="Pangilinan J."/>
            <person name="Park H.-J."/>
            <person name="Ramirez L."/>
            <person name="Alfaro M."/>
            <person name="Sun H."/>
            <person name="Tritt A."/>
            <person name="Yoshinaga Y."/>
            <person name="Zwiers L.-H."/>
            <person name="Turgeon B."/>
            <person name="Goodwin S."/>
            <person name="Spatafora J."/>
            <person name="Crous P."/>
            <person name="Grigoriev I."/>
        </authorList>
    </citation>
    <scope>NUCLEOTIDE SEQUENCE</scope>
    <source>
        <strain evidence="2">CBS 207.26</strain>
    </source>
</reference>
<keyword evidence="3" id="KW-1185">Reference proteome</keyword>
<dbReference type="EMBL" id="ML994613">
    <property type="protein sequence ID" value="KAF2193631.1"/>
    <property type="molecule type" value="Genomic_DNA"/>
</dbReference>
<evidence type="ECO:0008006" key="4">
    <source>
        <dbReference type="Google" id="ProtNLM"/>
    </source>
</evidence>
<feature type="compositionally biased region" description="Acidic residues" evidence="1">
    <location>
        <begin position="59"/>
        <end position="76"/>
    </location>
</feature>
<gene>
    <name evidence="2" type="ORF">K469DRAFT_712418</name>
</gene>
<dbReference type="InterPro" id="IPR009057">
    <property type="entry name" value="Homeodomain-like_sf"/>
</dbReference>
<sequence>MLFDVDPGDYNEQEDFKCRGDPEPHIRSQKIIYHSGEVNGDDDFEDSGVNSGNRHSGDSDSDAEIDDDDDDDDNDDEPPHREHRRAHVRTREPWSKSDEQRLLAYKSKMDMKWNDIFCRFLNRTLGAVRACWHILQGKYRDEMD</sequence>
<feature type="compositionally biased region" description="Basic and acidic residues" evidence="1">
    <location>
        <begin position="89"/>
        <end position="99"/>
    </location>
</feature>
<evidence type="ECO:0000256" key="1">
    <source>
        <dbReference type="SAM" id="MobiDB-lite"/>
    </source>
</evidence>
<organism evidence="2 3">
    <name type="scientific">Zopfia rhizophila CBS 207.26</name>
    <dbReference type="NCBI Taxonomy" id="1314779"/>
    <lineage>
        <taxon>Eukaryota</taxon>
        <taxon>Fungi</taxon>
        <taxon>Dikarya</taxon>
        <taxon>Ascomycota</taxon>
        <taxon>Pezizomycotina</taxon>
        <taxon>Dothideomycetes</taxon>
        <taxon>Dothideomycetes incertae sedis</taxon>
        <taxon>Zopfiaceae</taxon>
        <taxon>Zopfia</taxon>
    </lineage>
</organism>
<accession>A0A6A6EQS4</accession>
<feature type="region of interest" description="Disordered" evidence="1">
    <location>
        <begin position="1"/>
        <end position="99"/>
    </location>
</feature>
<dbReference type="OrthoDB" id="3562657at2759"/>
<dbReference type="SUPFAM" id="SSF46689">
    <property type="entry name" value="Homeodomain-like"/>
    <property type="match status" value="1"/>
</dbReference>
<protein>
    <recommendedName>
        <fullName evidence="4">Myb-like domain-containing protein</fullName>
    </recommendedName>
</protein>
<feature type="compositionally biased region" description="Acidic residues" evidence="1">
    <location>
        <begin position="1"/>
        <end position="13"/>
    </location>
</feature>